<evidence type="ECO:0000259" key="2">
    <source>
        <dbReference type="Pfam" id="PF20412"/>
    </source>
</evidence>
<comment type="caution">
    <text evidence="3">The sequence shown here is derived from an EMBL/GenBank/DDBJ whole genome shotgun (WGS) entry which is preliminary data.</text>
</comment>
<gene>
    <name evidence="3" type="ORF">XENOCAPTIV_005676</name>
</gene>
<dbReference type="Gene3D" id="3.40.50.1820">
    <property type="entry name" value="alpha/beta hydrolase"/>
    <property type="match status" value="2"/>
</dbReference>
<feature type="domain" description="Ral GTPase-activating protein subunit alpha/beta N-terminal" evidence="2">
    <location>
        <begin position="265"/>
        <end position="307"/>
    </location>
</feature>
<dbReference type="PANTHER" id="PTHR21344:SF1">
    <property type="entry name" value="RAL GTPASE-ACTIVATING PROTEIN SUBUNIT BETA"/>
    <property type="match status" value="1"/>
</dbReference>
<evidence type="ECO:0000313" key="4">
    <source>
        <dbReference type="Proteomes" id="UP001434883"/>
    </source>
</evidence>
<sequence>MLQGVAVGNGLSSYELNDNSLVYFAYYHGLLGSQLWAELQKFCCSGGMCNFYDNQNPNCSESVFSLCFSAAVGGPDDRLQFRTQHIQPVRSLCGWSSSQIHKYRVLVYNGDVDMACNFMGDEWFVESLQQQVSCGWLAMDQSLKGHVSVLSCFPPSVGRDVVIAVVKPLAAGLGNPSTRILLCTDRQVKWTMEVLCYGLSLPLDRNTVKLCVDVYTDWMMALVSQPSSTPLPISRDPNLYVQRILRHLYILFLPRSDQVSPFYLSICQQVLGSVQSLARETSVMSRETWETLLHFLLRINHIMLAPPAPAGKTKYLLFI</sequence>
<dbReference type="InterPro" id="IPR001563">
    <property type="entry name" value="Peptidase_S10"/>
</dbReference>
<comment type="similarity">
    <text evidence="1">Belongs to the peptidase S10 family.</text>
</comment>
<dbReference type="InterPro" id="IPR029058">
    <property type="entry name" value="AB_hydrolase_fold"/>
</dbReference>
<reference evidence="3 4" key="1">
    <citation type="submission" date="2021-06" db="EMBL/GenBank/DDBJ databases">
        <authorList>
            <person name="Palmer J.M."/>
        </authorList>
    </citation>
    <scope>NUCLEOTIDE SEQUENCE [LARGE SCALE GENOMIC DNA]</scope>
    <source>
        <strain evidence="3 4">XC_2019</strain>
        <tissue evidence="3">Muscle</tissue>
    </source>
</reference>
<protein>
    <recommendedName>
        <fullName evidence="2">Ral GTPase-activating protein subunit alpha/beta N-terminal domain-containing protein</fullName>
    </recommendedName>
</protein>
<dbReference type="PANTHER" id="PTHR21344">
    <property type="entry name" value="RAL GTPASE-ACTIVATING PROTEIN SUBUNIT BETA"/>
    <property type="match status" value="1"/>
</dbReference>
<dbReference type="SUPFAM" id="SSF53474">
    <property type="entry name" value="alpha/beta-Hydrolases"/>
    <property type="match status" value="1"/>
</dbReference>
<dbReference type="Pfam" id="PF00450">
    <property type="entry name" value="Peptidase_S10"/>
    <property type="match status" value="2"/>
</dbReference>
<dbReference type="InterPro" id="IPR046859">
    <property type="entry name" value="RGPA/RALGAPB_N"/>
</dbReference>
<name>A0ABV0R8K8_9TELE</name>
<dbReference type="Proteomes" id="UP001434883">
    <property type="component" value="Unassembled WGS sequence"/>
</dbReference>
<dbReference type="Pfam" id="PF20412">
    <property type="entry name" value="RALGAPB_N"/>
    <property type="match status" value="1"/>
</dbReference>
<dbReference type="EMBL" id="JAHRIN010035225">
    <property type="protein sequence ID" value="MEQ2203953.1"/>
    <property type="molecule type" value="Genomic_DNA"/>
</dbReference>
<accession>A0ABV0R8K8</accession>
<evidence type="ECO:0000256" key="1">
    <source>
        <dbReference type="ARBA" id="ARBA00009431"/>
    </source>
</evidence>
<dbReference type="InterPro" id="IPR039930">
    <property type="entry name" value="RALGAPB"/>
</dbReference>
<evidence type="ECO:0000313" key="3">
    <source>
        <dbReference type="EMBL" id="MEQ2203953.1"/>
    </source>
</evidence>
<keyword evidence="4" id="KW-1185">Reference proteome</keyword>
<proteinExistence type="inferred from homology"/>
<organism evidence="3 4">
    <name type="scientific">Xenoophorus captivus</name>
    <dbReference type="NCBI Taxonomy" id="1517983"/>
    <lineage>
        <taxon>Eukaryota</taxon>
        <taxon>Metazoa</taxon>
        <taxon>Chordata</taxon>
        <taxon>Craniata</taxon>
        <taxon>Vertebrata</taxon>
        <taxon>Euteleostomi</taxon>
        <taxon>Actinopterygii</taxon>
        <taxon>Neopterygii</taxon>
        <taxon>Teleostei</taxon>
        <taxon>Neoteleostei</taxon>
        <taxon>Acanthomorphata</taxon>
        <taxon>Ovalentaria</taxon>
        <taxon>Atherinomorphae</taxon>
        <taxon>Cyprinodontiformes</taxon>
        <taxon>Goodeidae</taxon>
        <taxon>Xenoophorus</taxon>
    </lineage>
</organism>